<dbReference type="InterPro" id="IPR003660">
    <property type="entry name" value="HAMP_dom"/>
</dbReference>
<dbReference type="PRINTS" id="PR00260">
    <property type="entry name" value="CHEMTRNSDUCR"/>
</dbReference>
<dbReference type="SUPFAM" id="SSF58104">
    <property type="entry name" value="Methyl-accepting chemotaxis protein (MCP) signaling domain"/>
    <property type="match status" value="1"/>
</dbReference>
<keyword evidence="3 5" id="KW-0807">Transducer</keyword>
<dbReference type="GO" id="GO:0016020">
    <property type="term" value="C:membrane"/>
    <property type="evidence" value="ECO:0007669"/>
    <property type="project" value="InterPro"/>
</dbReference>
<dbReference type="PROSITE" id="PS50111">
    <property type="entry name" value="CHEMOTAXIS_TRANSDUC_2"/>
    <property type="match status" value="1"/>
</dbReference>
<dbReference type="PANTHER" id="PTHR32089:SF112">
    <property type="entry name" value="LYSOZYME-LIKE PROTEIN-RELATED"/>
    <property type="match status" value="1"/>
</dbReference>
<dbReference type="PROSITE" id="PS50885">
    <property type="entry name" value="HAMP"/>
    <property type="match status" value="1"/>
</dbReference>
<dbReference type="InterPro" id="IPR004089">
    <property type="entry name" value="MCPsignal_dom"/>
</dbReference>
<organism evidence="9 10">
    <name type="scientific">Kineococcus rhizosphaerae</name>
    <dbReference type="NCBI Taxonomy" id="559628"/>
    <lineage>
        <taxon>Bacteria</taxon>
        <taxon>Bacillati</taxon>
        <taxon>Actinomycetota</taxon>
        <taxon>Actinomycetes</taxon>
        <taxon>Kineosporiales</taxon>
        <taxon>Kineosporiaceae</taxon>
        <taxon>Kineococcus</taxon>
    </lineage>
</organism>
<evidence type="ECO:0000256" key="4">
    <source>
        <dbReference type="ARBA" id="ARBA00029447"/>
    </source>
</evidence>
<sequence length="533" mass="54602">MTSSGPRLRRAWRDAGLRRKLNALTAVAVLAVAALSALTVDVLRDTTATTTELTRVNAATRATLEADMAHDALRGNVLQALLFPAGDQYAEARDGGAEAAQGLTGELAGVRGAHLGAAVDAALDAADPAVAAYVSAGQDLIALAGQDPAGARAAYTAFLARFTEVERLLPQVADAVRARAQAQTQTVAAVRARSVRVLAVVAPATVLAALFVAWQVTRSVVEPLNGVARVAAALRAGDLTERARPRARDEVGLVGAALDDALDSLSALVDGIGGTADRLEGASGRLSATAVEIQRAGERSTRLASSAVAEAHRARDAADGMAAAGEQMVAVIAQVSASALTSRDVAEQAVAAAAATSSVMDRLAGSSQRIGAVVQSIAGIAAQTNLLALNATIEAARAGDAGRGFAVVAGEVKTLARETATATEEITRTVEALQQDSVDARRQIDEITDVIDRMSRFQTDIAAAADEQGHVSADNSDRVSRVAQSTRSSVDDLTTLATSVGETADRGRSTGEAAQDVAALTADLRTAVGRFRV</sequence>
<dbReference type="GO" id="GO:0004888">
    <property type="term" value="F:transmembrane signaling receptor activity"/>
    <property type="evidence" value="ECO:0007669"/>
    <property type="project" value="InterPro"/>
</dbReference>
<dbReference type="Gene3D" id="1.10.287.950">
    <property type="entry name" value="Methyl-accepting chemotaxis protein"/>
    <property type="match status" value="1"/>
</dbReference>
<keyword evidence="2" id="KW-0472">Membrane</keyword>
<evidence type="ECO:0000256" key="2">
    <source>
        <dbReference type="ARBA" id="ARBA00022989"/>
    </source>
</evidence>
<dbReference type="SMART" id="SM00304">
    <property type="entry name" value="HAMP"/>
    <property type="match status" value="1"/>
</dbReference>
<dbReference type="SMART" id="SM00283">
    <property type="entry name" value="MA"/>
    <property type="match status" value="1"/>
</dbReference>
<name>A0A2T0R2D8_9ACTN</name>
<protein>
    <submittedName>
        <fullName evidence="9">Methyl-accepting chemotaxis protein</fullName>
    </submittedName>
</protein>
<evidence type="ECO:0000313" key="9">
    <source>
        <dbReference type="EMBL" id="PRY13972.1"/>
    </source>
</evidence>
<dbReference type="Pfam" id="PF00015">
    <property type="entry name" value="MCPsignal"/>
    <property type="match status" value="1"/>
</dbReference>
<evidence type="ECO:0000259" key="7">
    <source>
        <dbReference type="PROSITE" id="PS50111"/>
    </source>
</evidence>
<dbReference type="InterPro" id="IPR004090">
    <property type="entry name" value="Chemotax_Me-accpt_rcpt"/>
</dbReference>
<feature type="domain" description="HAMP" evidence="8">
    <location>
        <begin position="218"/>
        <end position="270"/>
    </location>
</feature>
<proteinExistence type="inferred from homology"/>
<dbReference type="GO" id="GO:0006935">
    <property type="term" value="P:chemotaxis"/>
    <property type="evidence" value="ECO:0007669"/>
    <property type="project" value="InterPro"/>
</dbReference>
<evidence type="ECO:0000256" key="6">
    <source>
        <dbReference type="SAM" id="MobiDB-lite"/>
    </source>
</evidence>
<dbReference type="EMBL" id="PVZF01000007">
    <property type="protein sequence ID" value="PRY13972.1"/>
    <property type="molecule type" value="Genomic_DNA"/>
</dbReference>
<feature type="domain" description="Methyl-accepting transducer" evidence="7">
    <location>
        <begin position="275"/>
        <end position="504"/>
    </location>
</feature>
<dbReference type="PANTHER" id="PTHR32089">
    <property type="entry name" value="METHYL-ACCEPTING CHEMOTAXIS PROTEIN MCPB"/>
    <property type="match status" value="1"/>
</dbReference>
<evidence type="ECO:0000256" key="3">
    <source>
        <dbReference type="ARBA" id="ARBA00023224"/>
    </source>
</evidence>
<keyword evidence="2" id="KW-1133">Transmembrane helix</keyword>
<dbReference type="RefSeq" id="WP_106211596.1">
    <property type="nucleotide sequence ID" value="NZ_PVZF01000007.1"/>
</dbReference>
<evidence type="ECO:0000259" key="8">
    <source>
        <dbReference type="PROSITE" id="PS50885"/>
    </source>
</evidence>
<keyword evidence="10" id="KW-1185">Reference proteome</keyword>
<evidence type="ECO:0000313" key="10">
    <source>
        <dbReference type="Proteomes" id="UP000238083"/>
    </source>
</evidence>
<keyword evidence="1" id="KW-0812">Transmembrane</keyword>
<feature type="region of interest" description="Disordered" evidence="6">
    <location>
        <begin position="468"/>
        <end position="487"/>
    </location>
</feature>
<accession>A0A2T0R2D8</accession>
<reference evidence="9 10" key="1">
    <citation type="submission" date="2018-03" db="EMBL/GenBank/DDBJ databases">
        <title>Genomic Encyclopedia of Archaeal and Bacterial Type Strains, Phase II (KMG-II): from individual species to whole genera.</title>
        <authorList>
            <person name="Goeker M."/>
        </authorList>
    </citation>
    <scope>NUCLEOTIDE SEQUENCE [LARGE SCALE GENOMIC DNA]</scope>
    <source>
        <strain evidence="9 10">DSM 19711</strain>
    </source>
</reference>
<dbReference type="Pfam" id="PF00672">
    <property type="entry name" value="HAMP"/>
    <property type="match status" value="1"/>
</dbReference>
<dbReference type="Proteomes" id="UP000238083">
    <property type="component" value="Unassembled WGS sequence"/>
</dbReference>
<dbReference type="GO" id="GO:0007165">
    <property type="term" value="P:signal transduction"/>
    <property type="evidence" value="ECO:0007669"/>
    <property type="project" value="UniProtKB-KW"/>
</dbReference>
<comment type="similarity">
    <text evidence="4">Belongs to the methyl-accepting chemotaxis (MCP) protein family.</text>
</comment>
<gene>
    <name evidence="9" type="ORF">CLV37_10790</name>
</gene>
<comment type="caution">
    <text evidence="9">The sequence shown here is derived from an EMBL/GenBank/DDBJ whole genome shotgun (WGS) entry which is preliminary data.</text>
</comment>
<evidence type="ECO:0000256" key="1">
    <source>
        <dbReference type="ARBA" id="ARBA00022692"/>
    </source>
</evidence>
<dbReference type="AlphaFoldDB" id="A0A2T0R2D8"/>
<dbReference type="OrthoDB" id="8482111at2"/>
<evidence type="ECO:0000256" key="5">
    <source>
        <dbReference type="PROSITE-ProRule" id="PRU00284"/>
    </source>
</evidence>